<keyword evidence="5" id="KW-0572">Peptidoglycan-anchor</keyword>
<feature type="domain" description="Collagen binding" evidence="9">
    <location>
        <begin position="5"/>
        <end position="132"/>
    </location>
</feature>
<feature type="domain" description="SpaA-like prealbumin fold" evidence="10">
    <location>
        <begin position="260"/>
        <end position="363"/>
    </location>
</feature>
<proteinExistence type="inferred from homology"/>
<dbReference type="SUPFAM" id="SSF49401">
    <property type="entry name" value="Bacterial adhesins"/>
    <property type="match status" value="1"/>
</dbReference>
<evidence type="ECO:0000313" key="11">
    <source>
        <dbReference type="EMBL" id="CFX88719.1"/>
    </source>
</evidence>
<dbReference type="GO" id="GO:0005518">
    <property type="term" value="F:collagen binding"/>
    <property type="evidence" value="ECO:0007669"/>
    <property type="project" value="InterPro"/>
</dbReference>
<keyword evidence="7" id="KW-0472">Membrane</keyword>
<keyword evidence="7" id="KW-0812">Transmembrane</keyword>
<keyword evidence="12" id="KW-1185">Reference proteome</keyword>
<accession>A0A0E4C992</accession>
<evidence type="ECO:0000256" key="3">
    <source>
        <dbReference type="ARBA" id="ARBA00022525"/>
    </source>
</evidence>
<dbReference type="Gene3D" id="2.60.40.10">
    <property type="entry name" value="Immunoglobulins"/>
    <property type="match status" value="4"/>
</dbReference>
<dbReference type="Pfam" id="PF17802">
    <property type="entry name" value="SpaA"/>
    <property type="match status" value="4"/>
</dbReference>
<name>A0A0E4C992_9FIRM</name>
<dbReference type="AlphaFoldDB" id="A0A0E4C992"/>
<evidence type="ECO:0000256" key="4">
    <source>
        <dbReference type="ARBA" id="ARBA00022729"/>
    </source>
</evidence>
<dbReference type="PANTHER" id="PTHR36108">
    <property type="entry name" value="COLOSSIN-B-RELATED"/>
    <property type="match status" value="1"/>
</dbReference>
<reference evidence="11 12" key="1">
    <citation type="submission" date="2015-03" db="EMBL/GenBank/DDBJ databases">
        <authorList>
            <person name="Murphy D."/>
        </authorList>
    </citation>
    <scope>NUCLEOTIDE SEQUENCE [LARGE SCALE GENOMIC DNA]</scope>
    <source>
        <strain evidence="11 12">OL-4</strain>
    </source>
</reference>
<evidence type="ECO:0000259" key="9">
    <source>
        <dbReference type="Pfam" id="PF05737"/>
    </source>
</evidence>
<feature type="transmembrane region" description="Helical" evidence="7">
    <location>
        <begin position="648"/>
        <end position="666"/>
    </location>
</feature>
<feature type="compositionally biased region" description="Basic and acidic residues" evidence="6">
    <location>
        <begin position="573"/>
        <end position="592"/>
    </location>
</feature>
<dbReference type="SUPFAM" id="SSF49478">
    <property type="entry name" value="Cna protein B-type domain"/>
    <property type="match status" value="3"/>
</dbReference>
<dbReference type="InterPro" id="IPR041033">
    <property type="entry name" value="SpaA_PFL_dom_1"/>
</dbReference>
<feature type="domain" description="SpaA-like prealbumin fold" evidence="10">
    <location>
        <begin position="162"/>
        <end position="236"/>
    </location>
</feature>
<feature type="compositionally biased region" description="Gly residues" evidence="6">
    <location>
        <begin position="607"/>
        <end position="618"/>
    </location>
</feature>
<dbReference type="InterPro" id="IPR008456">
    <property type="entry name" value="Collagen-bd_dom"/>
</dbReference>
<evidence type="ECO:0000259" key="8">
    <source>
        <dbReference type="Pfam" id="PF00746"/>
    </source>
</evidence>
<feature type="region of interest" description="Disordered" evidence="6">
    <location>
        <begin position="556"/>
        <end position="638"/>
    </location>
</feature>
<dbReference type="EMBL" id="CGIH01000034">
    <property type="protein sequence ID" value="CFX88719.1"/>
    <property type="molecule type" value="Genomic_DNA"/>
</dbReference>
<dbReference type="NCBIfam" id="TIGR01167">
    <property type="entry name" value="LPXTG_anchor"/>
    <property type="match status" value="1"/>
</dbReference>
<dbReference type="Proteomes" id="UP000045545">
    <property type="component" value="Unassembled WGS sequence"/>
</dbReference>
<dbReference type="PANTHER" id="PTHR36108:SF13">
    <property type="entry name" value="COLOSSIN-B-RELATED"/>
    <property type="match status" value="1"/>
</dbReference>
<evidence type="ECO:0000313" key="12">
    <source>
        <dbReference type="Proteomes" id="UP000045545"/>
    </source>
</evidence>
<dbReference type="Pfam" id="PF05737">
    <property type="entry name" value="Collagen_bind"/>
    <property type="match status" value="1"/>
</dbReference>
<keyword evidence="2" id="KW-0134">Cell wall</keyword>
<evidence type="ECO:0000256" key="5">
    <source>
        <dbReference type="ARBA" id="ARBA00023088"/>
    </source>
</evidence>
<feature type="domain" description="Gram-positive cocci surface proteins LPxTG" evidence="8">
    <location>
        <begin position="633"/>
        <end position="669"/>
    </location>
</feature>
<dbReference type="InterPro" id="IPR013783">
    <property type="entry name" value="Ig-like_fold"/>
</dbReference>
<keyword evidence="7" id="KW-1133">Transmembrane helix</keyword>
<keyword evidence="4" id="KW-0732">Signal</keyword>
<dbReference type="InterPro" id="IPR019931">
    <property type="entry name" value="LPXTG_anchor"/>
</dbReference>
<evidence type="ECO:0000256" key="6">
    <source>
        <dbReference type="SAM" id="MobiDB-lite"/>
    </source>
</evidence>
<sequence length="670" mass="72858">MITKGYKQEGKSAKLHWTIKLNWGQSELSDVVITDIVGQDAQENPNQMIYKDSFKIYEMKFTGSNNTPTRVEPGYSPGTIGDGLYYVTFDDPDSTFKIVFNEPITKAYTVEYDSYFLGASGDKLENQAKLTYKSKVTNNGEDEGNSSNASFTFTGGASAEKGQLEITKVDKDDPIKKLSGAVFELWSAKTGGFLIERVSTDNDGVYTFTTKVGRTDYYLIETKAPEGYSLDESPYKNLTKVTIGQPLQPLTVTNTKLVRAVTLKKVDKDDKSPLAGAQFKLYDANTHKQVEVKDTAGNIVPQPFETNEFGEITVGNLAPGTYYFEETAAPHHYLLPVEAARKTAEFTITDNQIKVIQVEMKNTRGIGKIIIKKVDGANNSPLKDVVFNLVKKFNDGSQVMTATTNEDGIAEFRDLPYDTYILTEEKPHSGYALLTPQEVALDGEQDAVELVLTIKNNKKDHSVKLTKYNANKTLTLKGAVFELRKETNGVYEVVPGITAEQLTTDDNGALCLKDLPAGKYHLIETKAPAGYRLNSDPVAFEIEENQIAAIQLEKTNSRISSGGGGGGGVNPSDPKDPGDTDKPKDPDPKQPQEPEDPAGPSTPGTPPGGGNESGGGGNPSEDFGINEGLPLGDTNANKTLPKTGENSYLPFYLLGFALLILGAGIGRKRV</sequence>
<evidence type="ECO:0000256" key="2">
    <source>
        <dbReference type="ARBA" id="ARBA00022512"/>
    </source>
</evidence>
<keyword evidence="3" id="KW-0964">Secreted</keyword>
<dbReference type="RefSeq" id="WP_046498644.1">
    <property type="nucleotide sequence ID" value="NZ_CGIH01000034.1"/>
</dbReference>
<dbReference type="STRING" id="690567.2117"/>
<feature type="domain" description="SpaA-like prealbumin fold" evidence="10">
    <location>
        <begin position="462"/>
        <end position="554"/>
    </location>
</feature>
<organism evidence="11 12">
    <name type="scientific">Syntrophomonas zehnderi OL-4</name>
    <dbReference type="NCBI Taxonomy" id="690567"/>
    <lineage>
        <taxon>Bacteria</taxon>
        <taxon>Bacillati</taxon>
        <taxon>Bacillota</taxon>
        <taxon>Clostridia</taxon>
        <taxon>Eubacteriales</taxon>
        <taxon>Syntrophomonadaceae</taxon>
        <taxon>Syntrophomonas</taxon>
    </lineage>
</organism>
<comment type="similarity">
    <text evidence="1">Belongs to the serine-aspartate repeat-containing protein (SDr) family.</text>
</comment>
<dbReference type="InterPro" id="IPR008966">
    <property type="entry name" value="Adhesion_dom_sf"/>
</dbReference>
<protein>
    <submittedName>
        <fullName evidence="11">Gram-positive anchor</fullName>
    </submittedName>
</protein>
<gene>
    <name evidence="11" type="ORF">2117</name>
</gene>
<feature type="domain" description="SpaA-like prealbumin fold" evidence="10">
    <location>
        <begin position="367"/>
        <end position="451"/>
    </location>
</feature>
<evidence type="ECO:0000259" key="10">
    <source>
        <dbReference type="Pfam" id="PF17802"/>
    </source>
</evidence>
<evidence type="ECO:0000256" key="7">
    <source>
        <dbReference type="SAM" id="Phobius"/>
    </source>
</evidence>
<evidence type="ECO:0000256" key="1">
    <source>
        <dbReference type="ARBA" id="ARBA00007257"/>
    </source>
</evidence>
<dbReference type="Gene3D" id="2.60.40.740">
    <property type="match status" value="1"/>
</dbReference>
<dbReference type="Pfam" id="PF00746">
    <property type="entry name" value="Gram_pos_anchor"/>
    <property type="match status" value="1"/>
</dbReference>